<sequence>MHLQFPSVPSTENFSNNMPHTMPSALHKHAAPPKPGRIFPFLHLPAELRIAIYEAALIAPCEVNASFHVRYSPIQGAALLRTCKQIYHEARAILYEKNTFRIDDFRPHLANQCGGGSQHATEWLTRIGAQNANLIRKVATEIRDLASIPCLLSFFTFLKEVCAVPAVEELSVWIDRANWGFSLENESEAELVTQLNAFASLKRLVIGGVIPSWWPEHLPGKIQNGSVKLEFAPAGSLMWVERLADKEENS</sequence>
<dbReference type="AlphaFoldDB" id="A0A6A6IL32"/>
<proteinExistence type="predicted"/>
<gene>
    <name evidence="3" type="ORF">BU26DRAFT_503406</name>
</gene>
<accession>A0A6A6IL32</accession>
<evidence type="ECO:0000313" key="3">
    <source>
        <dbReference type="EMBL" id="KAF2250778.1"/>
    </source>
</evidence>
<feature type="compositionally biased region" description="Polar residues" evidence="1">
    <location>
        <begin position="7"/>
        <end position="19"/>
    </location>
</feature>
<dbReference type="InterPro" id="IPR056632">
    <property type="entry name" value="DUF7730"/>
</dbReference>
<evidence type="ECO:0000313" key="4">
    <source>
        <dbReference type="Proteomes" id="UP000800094"/>
    </source>
</evidence>
<dbReference type="Proteomes" id="UP000800094">
    <property type="component" value="Unassembled WGS sequence"/>
</dbReference>
<feature type="region of interest" description="Disordered" evidence="1">
    <location>
        <begin position="1"/>
        <end position="29"/>
    </location>
</feature>
<keyword evidence="4" id="KW-1185">Reference proteome</keyword>
<reference evidence="3" key="1">
    <citation type="journal article" date="2020" name="Stud. Mycol.">
        <title>101 Dothideomycetes genomes: a test case for predicting lifestyles and emergence of pathogens.</title>
        <authorList>
            <person name="Haridas S."/>
            <person name="Albert R."/>
            <person name="Binder M."/>
            <person name="Bloem J."/>
            <person name="Labutti K."/>
            <person name="Salamov A."/>
            <person name="Andreopoulos B."/>
            <person name="Baker S."/>
            <person name="Barry K."/>
            <person name="Bills G."/>
            <person name="Bluhm B."/>
            <person name="Cannon C."/>
            <person name="Castanera R."/>
            <person name="Culley D."/>
            <person name="Daum C."/>
            <person name="Ezra D."/>
            <person name="Gonzalez J."/>
            <person name="Henrissat B."/>
            <person name="Kuo A."/>
            <person name="Liang C."/>
            <person name="Lipzen A."/>
            <person name="Lutzoni F."/>
            <person name="Magnuson J."/>
            <person name="Mondo S."/>
            <person name="Nolan M."/>
            <person name="Ohm R."/>
            <person name="Pangilinan J."/>
            <person name="Park H.-J."/>
            <person name="Ramirez L."/>
            <person name="Alfaro M."/>
            <person name="Sun H."/>
            <person name="Tritt A."/>
            <person name="Yoshinaga Y."/>
            <person name="Zwiers L.-H."/>
            <person name="Turgeon B."/>
            <person name="Goodwin S."/>
            <person name="Spatafora J."/>
            <person name="Crous P."/>
            <person name="Grigoriev I."/>
        </authorList>
    </citation>
    <scope>NUCLEOTIDE SEQUENCE</scope>
    <source>
        <strain evidence="3">CBS 122368</strain>
    </source>
</reference>
<name>A0A6A6IL32_9PLEO</name>
<protein>
    <recommendedName>
        <fullName evidence="2">DUF7730 domain-containing protein</fullName>
    </recommendedName>
</protein>
<dbReference type="InterPro" id="IPR038883">
    <property type="entry name" value="AN11006-like"/>
</dbReference>
<dbReference type="Pfam" id="PF24864">
    <property type="entry name" value="DUF7730"/>
    <property type="match status" value="1"/>
</dbReference>
<dbReference type="PANTHER" id="PTHR42085:SF8">
    <property type="entry name" value="F-BOX DOMAIN-CONTAINING PROTEIN"/>
    <property type="match status" value="1"/>
</dbReference>
<evidence type="ECO:0000256" key="1">
    <source>
        <dbReference type="SAM" id="MobiDB-lite"/>
    </source>
</evidence>
<dbReference type="OrthoDB" id="2951834at2759"/>
<feature type="domain" description="DUF7730" evidence="2">
    <location>
        <begin position="74"/>
        <end position="105"/>
    </location>
</feature>
<organism evidence="3 4">
    <name type="scientific">Trematosphaeria pertusa</name>
    <dbReference type="NCBI Taxonomy" id="390896"/>
    <lineage>
        <taxon>Eukaryota</taxon>
        <taxon>Fungi</taxon>
        <taxon>Dikarya</taxon>
        <taxon>Ascomycota</taxon>
        <taxon>Pezizomycotina</taxon>
        <taxon>Dothideomycetes</taxon>
        <taxon>Pleosporomycetidae</taxon>
        <taxon>Pleosporales</taxon>
        <taxon>Massarineae</taxon>
        <taxon>Trematosphaeriaceae</taxon>
        <taxon>Trematosphaeria</taxon>
    </lineage>
</organism>
<dbReference type="EMBL" id="ML987193">
    <property type="protein sequence ID" value="KAF2250778.1"/>
    <property type="molecule type" value="Genomic_DNA"/>
</dbReference>
<dbReference type="RefSeq" id="XP_033685782.1">
    <property type="nucleotide sequence ID" value="XM_033826694.1"/>
</dbReference>
<dbReference type="GeneID" id="54580024"/>
<evidence type="ECO:0000259" key="2">
    <source>
        <dbReference type="Pfam" id="PF24864"/>
    </source>
</evidence>
<dbReference type="PANTHER" id="PTHR42085">
    <property type="entry name" value="F-BOX DOMAIN-CONTAINING PROTEIN"/>
    <property type="match status" value="1"/>
</dbReference>